<keyword evidence="1" id="KW-0472">Membrane</keyword>
<gene>
    <name evidence="2" type="ORF">BCB44BAC_02070</name>
</gene>
<comment type="caution">
    <text evidence="2">The sequence shown here is derived from an EMBL/GenBank/DDBJ whole genome shotgun (WGS) entry which is preliminary data.</text>
</comment>
<keyword evidence="1" id="KW-0812">Transmembrane</keyword>
<evidence type="ECO:0000313" key="2">
    <source>
        <dbReference type="EMBL" id="SCL92530.1"/>
    </source>
</evidence>
<name>A0AAX2CGS4_9BACI</name>
<evidence type="ECO:0000313" key="3">
    <source>
        <dbReference type="Proteomes" id="UP000242164"/>
    </source>
</evidence>
<evidence type="ECO:0000256" key="1">
    <source>
        <dbReference type="SAM" id="Phobius"/>
    </source>
</evidence>
<reference evidence="2 3" key="1">
    <citation type="submission" date="2016-08" db="EMBL/GenBank/DDBJ databases">
        <authorList>
            <person name="Loux V."/>
            <person name="Rue O."/>
        </authorList>
    </citation>
    <scope>NUCLEOTIDE SEQUENCE [LARGE SCALE GENOMIC DNA]</scope>
    <source>
        <strain evidence="2 3">AFSSA_08CEB44bac</strain>
    </source>
</reference>
<sequence>MTSIVLRSGMGQIISLFLWTPLMAIFASF</sequence>
<protein>
    <submittedName>
        <fullName evidence="2">Uncharacterized protein</fullName>
    </submittedName>
</protein>
<feature type="transmembrane region" description="Helical" evidence="1">
    <location>
        <begin position="6"/>
        <end position="27"/>
    </location>
</feature>
<proteinExistence type="predicted"/>
<dbReference type="Proteomes" id="UP000242164">
    <property type="component" value="Unassembled WGS sequence"/>
</dbReference>
<dbReference type="EMBL" id="FMIK01000024">
    <property type="protein sequence ID" value="SCL92530.1"/>
    <property type="molecule type" value="Genomic_DNA"/>
</dbReference>
<keyword evidence="1" id="KW-1133">Transmembrane helix</keyword>
<dbReference type="AlphaFoldDB" id="A0AAX2CGS4"/>
<accession>A0AAX2CGS4</accession>
<organism evidence="2 3">
    <name type="scientific">Bacillus cytotoxicus</name>
    <dbReference type="NCBI Taxonomy" id="580165"/>
    <lineage>
        <taxon>Bacteria</taxon>
        <taxon>Bacillati</taxon>
        <taxon>Bacillota</taxon>
        <taxon>Bacilli</taxon>
        <taxon>Bacillales</taxon>
        <taxon>Bacillaceae</taxon>
        <taxon>Bacillus</taxon>
        <taxon>Bacillus cereus group</taxon>
    </lineage>
</organism>